<dbReference type="EMBL" id="JANJQO010002076">
    <property type="protein sequence ID" value="KAJ2968174.1"/>
    <property type="molecule type" value="Genomic_DNA"/>
</dbReference>
<gene>
    <name evidence="1" type="ORF">NQ176_g9308</name>
</gene>
<evidence type="ECO:0000313" key="1">
    <source>
        <dbReference type="EMBL" id="KAJ2968174.1"/>
    </source>
</evidence>
<protein>
    <submittedName>
        <fullName evidence="1">Uncharacterized protein</fullName>
    </submittedName>
</protein>
<dbReference type="Proteomes" id="UP001143910">
    <property type="component" value="Unassembled WGS sequence"/>
</dbReference>
<sequence>MPSIETQYDEFADSYDSAVDLPCCILEGELVSMALGKCTGLAILDLGGGSGIHARRAIAAGAAYVDVFDISSGMLRAGQDVELRAGRKDRIRWFQADATKPLAEQTEHGTLPEAGYDIVMANWTLDNAASLPELTGMWKNVVSHLKPQGMFLGIRLQNIHTKYLLKSGKYGTKHIEFENIRGGLKYKVECLTDPPFSWECAAMEATYPLTNSIPQALGLGGFREILPEETDTVRKNGKFWNDFVEDPSFVMVTARKL</sequence>
<comment type="caution">
    <text evidence="1">The sequence shown here is derived from an EMBL/GenBank/DDBJ whole genome shotgun (WGS) entry which is preliminary data.</text>
</comment>
<evidence type="ECO:0000313" key="2">
    <source>
        <dbReference type="Proteomes" id="UP001143910"/>
    </source>
</evidence>
<name>A0ACC1MMW8_9HYPO</name>
<accession>A0ACC1MMW8</accession>
<proteinExistence type="predicted"/>
<organism evidence="1 2">
    <name type="scientific">Zarea fungicola</name>
    <dbReference type="NCBI Taxonomy" id="93591"/>
    <lineage>
        <taxon>Eukaryota</taxon>
        <taxon>Fungi</taxon>
        <taxon>Dikarya</taxon>
        <taxon>Ascomycota</taxon>
        <taxon>Pezizomycotina</taxon>
        <taxon>Sordariomycetes</taxon>
        <taxon>Hypocreomycetidae</taxon>
        <taxon>Hypocreales</taxon>
        <taxon>Cordycipitaceae</taxon>
        <taxon>Zarea</taxon>
    </lineage>
</organism>
<keyword evidence="2" id="KW-1185">Reference proteome</keyword>
<reference evidence="1" key="1">
    <citation type="submission" date="2022-08" db="EMBL/GenBank/DDBJ databases">
        <title>Genome Sequence of Lecanicillium fungicola.</title>
        <authorList>
            <person name="Buettner E."/>
        </authorList>
    </citation>
    <scope>NUCLEOTIDE SEQUENCE</scope>
    <source>
        <strain evidence="1">Babe33</strain>
    </source>
</reference>